<dbReference type="GO" id="GO:0005890">
    <property type="term" value="C:sodium:potassium-exchanging ATPase complex"/>
    <property type="evidence" value="ECO:0007669"/>
    <property type="project" value="InterPro"/>
</dbReference>
<dbReference type="GO" id="GO:0006883">
    <property type="term" value="P:intracellular sodium ion homeostasis"/>
    <property type="evidence" value="ECO:0007669"/>
    <property type="project" value="TreeGrafter"/>
</dbReference>
<proteinExistence type="predicted"/>
<gene>
    <name evidence="1" type="ORF">PAPOLLO_LOCUS8194</name>
</gene>
<dbReference type="OrthoDB" id="5912413at2759"/>
<reference evidence="1" key="1">
    <citation type="submission" date="2021-04" db="EMBL/GenBank/DDBJ databases">
        <authorList>
            <person name="Tunstrom K."/>
        </authorList>
    </citation>
    <scope>NUCLEOTIDE SEQUENCE</scope>
</reference>
<dbReference type="EMBL" id="CAJQZP010000585">
    <property type="protein sequence ID" value="CAG4969915.1"/>
    <property type="molecule type" value="Genomic_DNA"/>
</dbReference>
<dbReference type="GO" id="GO:0030007">
    <property type="term" value="P:intracellular potassium ion homeostasis"/>
    <property type="evidence" value="ECO:0007669"/>
    <property type="project" value="TreeGrafter"/>
</dbReference>
<dbReference type="InterPro" id="IPR000402">
    <property type="entry name" value="Na/K_ATPase_sub_beta"/>
</dbReference>
<keyword evidence="2" id="KW-1185">Reference proteome</keyword>
<organism evidence="1 2">
    <name type="scientific">Parnassius apollo</name>
    <name type="common">Apollo butterfly</name>
    <name type="synonym">Papilio apollo</name>
    <dbReference type="NCBI Taxonomy" id="110799"/>
    <lineage>
        <taxon>Eukaryota</taxon>
        <taxon>Metazoa</taxon>
        <taxon>Ecdysozoa</taxon>
        <taxon>Arthropoda</taxon>
        <taxon>Hexapoda</taxon>
        <taxon>Insecta</taxon>
        <taxon>Pterygota</taxon>
        <taxon>Neoptera</taxon>
        <taxon>Endopterygota</taxon>
        <taxon>Lepidoptera</taxon>
        <taxon>Glossata</taxon>
        <taxon>Ditrysia</taxon>
        <taxon>Papilionoidea</taxon>
        <taxon>Papilionidae</taxon>
        <taxon>Parnassiinae</taxon>
        <taxon>Parnassini</taxon>
        <taxon>Parnassius</taxon>
        <taxon>Parnassius</taxon>
    </lineage>
</organism>
<dbReference type="PANTHER" id="PTHR11523">
    <property type="entry name" value="SODIUM/POTASSIUM-DEPENDENT ATPASE BETA SUBUNIT"/>
    <property type="match status" value="1"/>
</dbReference>
<dbReference type="GO" id="GO:0001671">
    <property type="term" value="F:ATPase activator activity"/>
    <property type="evidence" value="ECO:0007669"/>
    <property type="project" value="TreeGrafter"/>
</dbReference>
<comment type="caution">
    <text evidence="1">The sequence shown here is derived from an EMBL/GenBank/DDBJ whole genome shotgun (WGS) entry which is preliminary data.</text>
</comment>
<name>A0A8S3WP69_PARAO</name>
<dbReference type="GO" id="GO:1990573">
    <property type="term" value="P:potassium ion import across plasma membrane"/>
    <property type="evidence" value="ECO:0007669"/>
    <property type="project" value="TreeGrafter"/>
</dbReference>
<evidence type="ECO:0000313" key="2">
    <source>
        <dbReference type="Proteomes" id="UP000691718"/>
    </source>
</evidence>
<dbReference type="GO" id="GO:0036376">
    <property type="term" value="P:sodium ion export across plasma membrane"/>
    <property type="evidence" value="ECO:0007669"/>
    <property type="project" value="TreeGrafter"/>
</dbReference>
<dbReference type="Proteomes" id="UP000691718">
    <property type="component" value="Unassembled WGS sequence"/>
</dbReference>
<evidence type="ECO:0000313" key="1">
    <source>
        <dbReference type="EMBL" id="CAG4969915.1"/>
    </source>
</evidence>
<dbReference type="PANTHER" id="PTHR11523:SF28">
    <property type="entry name" value="NA_K-ATPASE BETA SUBUNIT ISOFORM 4-RELATED"/>
    <property type="match status" value="1"/>
</dbReference>
<accession>A0A8S3WP69</accession>
<sequence length="232" mass="26139">MVFLYATLIIIKRSGDYHLIYKTELLTYSDYGIGLSATPAGVNNLPLIWYKDGDSNDYQKYVNAIDELLSANIRKRDAKNFSNLGPCGRSPYGYGDKPCVIIKINKQLGWSVKPMDLNTTNVQNVNSTNFQNVPAKLKELLKFEQRKLLLNCDGYHQYDKEHVGKISYFPDPPGIDANIFPLDMQDNSPLIAIQISHFTLGISIAIECKLWYEGGPSSVQFLLYVSPMTTVV</sequence>
<dbReference type="AlphaFoldDB" id="A0A8S3WP69"/>
<dbReference type="Pfam" id="PF00287">
    <property type="entry name" value="Na_K-ATPase"/>
    <property type="match status" value="1"/>
</dbReference>
<protein>
    <submittedName>
        <fullName evidence="1">(apollo) hypothetical protein</fullName>
    </submittedName>
</protein>